<feature type="signal peptide" evidence="1">
    <location>
        <begin position="1"/>
        <end position="21"/>
    </location>
</feature>
<gene>
    <name evidence="2" type="ORF">KW502_09295</name>
</gene>
<reference evidence="2 3" key="1">
    <citation type="submission" date="2021-07" db="EMBL/GenBank/DDBJ databases">
        <title>Mesonia aestuariivivens sp. nov., isolated from a tidal flat.</title>
        <authorList>
            <person name="Kim Y.-O."/>
            <person name="Yoon J.-H."/>
        </authorList>
    </citation>
    <scope>NUCLEOTIDE SEQUENCE [LARGE SCALE GENOMIC DNA]</scope>
    <source>
        <strain evidence="2 3">JHPTF-M18</strain>
    </source>
</reference>
<dbReference type="Proteomes" id="UP000719267">
    <property type="component" value="Unassembled WGS sequence"/>
</dbReference>
<keyword evidence="3" id="KW-1185">Reference proteome</keyword>
<sequence>MKAFKPLSFLLFILLNCVVSAQSTKSYVTDVDDSQITTLLIDAYGKTKAKSIIEDKMKMQVCKNNIHRVKIVKATKAHVARFNKLSTISISKYPYAENFDPKKFNPFLFNINYKVPGVKSAYAIDGTEYYMLVQQKK</sequence>
<keyword evidence="1" id="KW-0732">Signal</keyword>
<dbReference type="EMBL" id="JAHWDF010000009">
    <property type="protein sequence ID" value="MBW2961992.1"/>
    <property type="molecule type" value="Genomic_DNA"/>
</dbReference>
<organism evidence="2 3">
    <name type="scientific">Mesonia aestuariivivens</name>
    <dbReference type="NCBI Taxonomy" id="2796128"/>
    <lineage>
        <taxon>Bacteria</taxon>
        <taxon>Pseudomonadati</taxon>
        <taxon>Bacteroidota</taxon>
        <taxon>Flavobacteriia</taxon>
        <taxon>Flavobacteriales</taxon>
        <taxon>Flavobacteriaceae</taxon>
        <taxon>Mesonia</taxon>
    </lineage>
</organism>
<name>A0ABS6W2B0_9FLAO</name>
<proteinExistence type="predicted"/>
<evidence type="ECO:0000256" key="1">
    <source>
        <dbReference type="SAM" id="SignalP"/>
    </source>
</evidence>
<feature type="chain" id="PRO_5047133866" evidence="1">
    <location>
        <begin position="22"/>
        <end position="137"/>
    </location>
</feature>
<evidence type="ECO:0000313" key="2">
    <source>
        <dbReference type="EMBL" id="MBW2961992.1"/>
    </source>
</evidence>
<comment type="caution">
    <text evidence="2">The sequence shown here is derived from an EMBL/GenBank/DDBJ whole genome shotgun (WGS) entry which is preliminary data.</text>
</comment>
<evidence type="ECO:0000313" key="3">
    <source>
        <dbReference type="Proteomes" id="UP000719267"/>
    </source>
</evidence>
<protein>
    <submittedName>
        <fullName evidence="2">Uncharacterized protein</fullName>
    </submittedName>
</protein>
<accession>A0ABS6W2B0</accession>
<dbReference type="RefSeq" id="WP_219040283.1">
    <property type="nucleotide sequence ID" value="NZ_JAHWDF010000009.1"/>
</dbReference>